<protein>
    <submittedName>
        <fullName evidence="2">Uncharacterized protein</fullName>
    </submittedName>
</protein>
<keyword evidence="3" id="KW-1185">Reference proteome</keyword>
<dbReference type="Proteomes" id="UP001152523">
    <property type="component" value="Unassembled WGS sequence"/>
</dbReference>
<evidence type="ECO:0000256" key="1">
    <source>
        <dbReference type="SAM" id="MobiDB-lite"/>
    </source>
</evidence>
<evidence type="ECO:0000313" key="2">
    <source>
        <dbReference type="EMBL" id="CAH9093894.1"/>
    </source>
</evidence>
<evidence type="ECO:0000313" key="3">
    <source>
        <dbReference type="Proteomes" id="UP001152523"/>
    </source>
</evidence>
<sequence>MVSGLRPSVEDFPTGLPQPGLTSGIGSSAWESGRGASTTTAVYSPDDDRSAHSSTLFRLEYSRLREWGTPDRVYRLGPWVSRLLGPDSGPDSGPHMFSR</sequence>
<organism evidence="2 3">
    <name type="scientific">Cuscuta epithymum</name>
    <dbReference type="NCBI Taxonomy" id="186058"/>
    <lineage>
        <taxon>Eukaryota</taxon>
        <taxon>Viridiplantae</taxon>
        <taxon>Streptophyta</taxon>
        <taxon>Embryophyta</taxon>
        <taxon>Tracheophyta</taxon>
        <taxon>Spermatophyta</taxon>
        <taxon>Magnoliopsida</taxon>
        <taxon>eudicotyledons</taxon>
        <taxon>Gunneridae</taxon>
        <taxon>Pentapetalae</taxon>
        <taxon>asterids</taxon>
        <taxon>lamiids</taxon>
        <taxon>Solanales</taxon>
        <taxon>Convolvulaceae</taxon>
        <taxon>Cuscuteae</taxon>
        <taxon>Cuscuta</taxon>
        <taxon>Cuscuta subgen. Cuscuta</taxon>
    </lineage>
</organism>
<feature type="compositionally biased region" description="Polar residues" evidence="1">
    <location>
        <begin position="20"/>
        <end position="42"/>
    </location>
</feature>
<name>A0AAV0DBJ7_9ASTE</name>
<dbReference type="AlphaFoldDB" id="A0AAV0DBJ7"/>
<reference evidence="2" key="1">
    <citation type="submission" date="2022-07" db="EMBL/GenBank/DDBJ databases">
        <authorList>
            <person name="Macas J."/>
            <person name="Novak P."/>
            <person name="Neumann P."/>
        </authorList>
    </citation>
    <scope>NUCLEOTIDE SEQUENCE</scope>
</reference>
<proteinExistence type="predicted"/>
<gene>
    <name evidence="2" type="ORF">CEPIT_LOCUS12709</name>
</gene>
<dbReference type="EMBL" id="CAMAPF010000078">
    <property type="protein sequence ID" value="CAH9093894.1"/>
    <property type="molecule type" value="Genomic_DNA"/>
</dbReference>
<feature type="region of interest" description="Disordered" evidence="1">
    <location>
        <begin position="1"/>
        <end position="52"/>
    </location>
</feature>
<accession>A0AAV0DBJ7</accession>
<comment type="caution">
    <text evidence="2">The sequence shown here is derived from an EMBL/GenBank/DDBJ whole genome shotgun (WGS) entry which is preliminary data.</text>
</comment>